<feature type="non-terminal residue" evidence="2">
    <location>
        <position position="38"/>
    </location>
</feature>
<proteinExistence type="predicted"/>
<dbReference type="EMBL" id="ADWY01003741">
    <property type="protein sequence ID" value="EGH19212.1"/>
    <property type="molecule type" value="Genomic_DNA"/>
</dbReference>
<organism evidence="2 3">
    <name type="scientific">Pseudomonas savastanoi pv. glycinea str. race 4</name>
    <dbReference type="NCBI Taxonomy" id="875330"/>
    <lineage>
        <taxon>Bacteria</taxon>
        <taxon>Pseudomonadati</taxon>
        <taxon>Pseudomonadota</taxon>
        <taxon>Gammaproteobacteria</taxon>
        <taxon>Pseudomonadales</taxon>
        <taxon>Pseudomonadaceae</taxon>
        <taxon>Pseudomonas</taxon>
    </lineage>
</organism>
<evidence type="ECO:0000313" key="2">
    <source>
        <dbReference type="EMBL" id="EGH19212.1"/>
    </source>
</evidence>
<feature type="non-terminal residue" evidence="2">
    <location>
        <position position="1"/>
    </location>
</feature>
<keyword evidence="1" id="KW-0472">Membrane</keyword>
<evidence type="ECO:0000313" key="3">
    <source>
        <dbReference type="Proteomes" id="UP000005466"/>
    </source>
</evidence>
<keyword evidence="1" id="KW-0812">Transmembrane</keyword>
<comment type="caution">
    <text evidence="2">The sequence shown here is derived from an EMBL/GenBank/DDBJ whole genome shotgun (WGS) entry which is preliminary data.</text>
</comment>
<dbReference type="HOGENOM" id="CLU_3337251_0_0_6"/>
<name>F3CIX0_PSESG</name>
<dbReference type="Proteomes" id="UP000005466">
    <property type="component" value="Unassembled WGS sequence"/>
</dbReference>
<gene>
    <name evidence="2" type="ORF">Pgy4_40220</name>
</gene>
<feature type="transmembrane region" description="Helical" evidence="1">
    <location>
        <begin position="9"/>
        <end position="31"/>
    </location>
</feature>
<accession>F3CIX0</accession>
<dbReference type="AlphaFoldDB" id="F3CIX0"/>
<protein>
    <submittedName>
        <fullName evidence="2">Uncharacterized protein</fullName>
    </submittedName>
</protein>
<evidence type="ECO:0000256" key="1">
    <source>
        <dbReference type="SAM" id="Phobius"/>
    </source>
</evidence>
<reference evidence="2 3" key="1">
    <citation type="journal article" date="2011" name="PLoS Pathog.">
        <title>Dynamic evolution of pathogenicity revealed by sequencing and comparative genomics of 19 Pseudomonas syringae isolates.</title>
        <authorList>
            <person name="Baltrus D.A."/>
            <person name="Nishimura M.T."/>
            <person name="Romanchuk A."/>
            <person name="Chang J.H."/>
            <person name="Mukhtar M.S."/>
            <person name="Cherkis K."/>
            <person name="Roach J."/>
            <person name="Grant S.R."/>
            <person name="Jones C.D."/>
            <person name="Dangl J.L."/>
        </authorList>
    </citation>
    <scope>NUCLEOTIDE SEQUENCE [LARGE SCALE GENOMIC DNA]</scope>
    <source>
        <strain evidence="3">race 4</strain>
    </source>
</reference>
<sequence>QSRTNGRTVLLMETCLALGVVFATLAIPLGLGSQCMRP</sequence>
<keyword evidence="1" id="KW-1133">Transmembrane helix</keyword>